<dbReference type="InterPro" id="IPR004843">
    <property type="entry name" value="Calcineurin-like_PHP"/>
</dbReference>
<dbReference type="PANTHER" id="PTHR22953:SF153">
    <property type="entry name" value="PURPLE ACID PHOSPHATASE"/>
    <property type="match status" value="1"/>
</dbReference>
<evidence type="ECO:0000256" key="3">
    <source>
        <dbReference type="ARBA" id="ARBA00022801"/>
    </source>
</evidence>
<keyword evidence="7" id="KW-1185">Reference proteome</keyword>
<dbReference type="Proteomes" id="UP000193719">
    <property type="component" value="Unassembled WGS sequence"/>
</dbReference>
<gene>
    <name evidence="6" type="ORF">BCR36DRAFT_245619</name>
</gene>
<dbReference type="OrthoDB" id="45007at2759"/>
<evidence type="ECO:0000313" key="7">
    <source>
        <dbReference type="Proteomes" id="UP000193719"/>
    </source>
</evidence>
<dbReference type="InterPro" id="IPR002883">
    <property type="entry name" value="CBM10/Dockerin_dom"/>
</dbReference>
<evidence type="ECO:0000313" key="6">
    <source>
        <dbReference type="EMBL" id="ORX53036.1"/>
    </source>
</evidence>
<feature type="domain" description="CBM10" evidence="5">
    <location>
        <begin position="64"/>
        <end position="106"/>
    </location>
</feature>
<dbReference type="GO" id="GO:0046872">
    <property type="term" value="F:metal ion binding"/>
    <property type="evidence" value="ECO:0007669"/>
    <property type="project" value="InterPro"/>
</dbReference>
<keyword evidence="1 4" id="KW-0732">Signal</keyword>
<dbReference type="EC" id="3.1.3.2" evidence="4"/>
<evidence type="ECO:0000259" key="5">
    <source>
        <dbReference type="PROSITE" id="PS51763"/>
    </source>
</evidence>
<comment type="similarity">
    <text evidence="4">Belongs to the metallophosphoesterase superfamily. Purple acid phosphatase family.</text>
</comment>
<dbReference type="SUPFAM" id="SSF49363">
    <property type="entry name" value="Purple acid phosphatase, N-terminal domain"/>
    <property type="match status" value="1"/>
</dbReference>
<dbReference type="PANTHER" id="PTHR22953">
    <property type="entry name" value="ACID PHOSPHATASE RELATED"/>
    <property type="match status" value="1"/>
</dbReference>
<accession>A0A1Y1VCW2</accession>
<organism evidence="6 7">
    <name type="scientific">Piromyces finnis</name>
    <dbReference type="NCBI Taxonomy" id="1754191"/>
    <lineage>
        <taxon>Eukaryota</taxon>
        <taxon>Fungi</taxon>
        <taxon>Fungi incertae sedis</taxon>
        <taxon>Chytridiomycota</taxon>
        <taxon>Chytridiomycota incertae sedis</taxon>
        <taxon>Neocallimastigomycetes</taxon>
        <taxon>Neocallimastigales</taxon>
        <taxon>Neocallimastigaceae</taxon>
        <taxon>Piromyces</taxon>
    </lineage>
</organism>
<feature type="signal peptide" evidence="4">
    <location>
        <begin position="1"/>
        <end position="17"/>
    </location>
</feature>
<dbReference type="EMBL" id="MCFH01000014">
    <property type="protein sequence ID" value="ORX53036.1"/>
    <property type="molecule type" value="Genomic_DNA"/>
</dbReference>
<dbReference type="InterPro" id="IPR029052">
    <property type="entry name" value="Metallo-depent_PP-like"/>
</dbReference>
<feature type="chain" id="PRO_5011825324" description="Purple acid phosphatase" evidence="4">
    <location>
        <begin position="18"/>
        <end position="596"/>
    </location>
</feature>
<dbReference type="SUPFAM" id="SSF64571">
    <property type="entry name" value="Cellulose docking domain, dockering"/>
    <property type="match status" value="1"/>
</dbReference>
<proteinExistence type="inferred from homology"/>
<dbReference type="SUPFAM" id="SSF56300">
    <property type="entry name" value="Metallo-dependent phosphatases"/>
    <property type="match status" value="1"/>
</dbReference>
<reference evidence="6 7" key="2">
    <citation type="submission" date="2016-08" db="EMBL/GenBank/DDBJ databases">
        <title>Pervasive Adenine N6-methylation of Active Genes in Fungi.</title>
        <authorList>
            <consortium name="DOE Joint Genome Institute"/>
            <person name="Mondo S.J."/>
            <person name="Dannebaum R.O."/>
            <person name="Kuo R.C."/>
            <person name="Labutti K."/>
            <person name="Haridas S."/>
            <person name="Kuo A."/>
            <person name="Salamov A."/>
            <person name="Ahrendt S.R."/>
            <person name="Lipzen A."/>
            <person name="Sullivan W."/>
            <person name="Andreopoulos W.B."/>
            <person name="Clum A."/>
            <person name="Lindquist E."/>
            <person name="Daum C."/>
            <person name="Ramamoorthy G.K."/>
            <person name="Gryganskyi A."/>
            <person name="Culley D."/>
            <person name="Magnuson J.K."/>
            <person name="James T.Y."/>
            <person name="O'Malley M.A."/>
            <person name="Stajich J.E."/>
            <person name="Spatafora J.W."/>
            <person name="Visel A."/>
            <person name="Grigoriev I.V."/>
        </authorList>
    </citation>
    <scope>NUCLEOTIDE SEQUENCE [LARGE SCALE GENOMIC DNA]</scope>
    <source>
        <strain evidence="7">finn</strain>
    </source>
</reference>
<dbReference type="InterPro" id="IPR039331">
    <property type="entry name" value="PAPs-like"/>
</dbReference>
<comment type="catalytic activity">
    <reaction evidence="4">
        <text>a phosphate monoester + H2O = an alcohol + phosphate</text>
        <dbReference type="Rhea" id="RHEA:15017"/>
        <dbReference type="ChEBI" id="CHEBI:15377"/>
        <dbReference type="ChEBI" id="CHEBI:30879"/>
        <dbReference type="ChEBI" id="CHEBI:43474"/>
        <dbReference type="ChEBI" id="CHEBI:67140"/>
        <dbReference type="EC" id="3.1.3.2"/>
    </reaction>
</comment>
<evidence type="ECO:0000256" key="1">
    <source>
        <dbReference type="ARBA" id="ARBA00022729"/>
    </source>
</evidence>
<dbReference type="Pfam" id="PF02013">
    <property type="entry name" value="CBM_10"/>
    <property type="match status" value="1"/>
</dbReference>
<sequence length="596" mass="69418">MKTILFCIATLFSFVKAKDNTQCWSKVLRDIDCCPEGTKANYYDGDGDWYKDSNGQLCGIVNGFCWSLLKDESGFNYPCCVKTEKGTYSDGDGDWAQENGDWCTIRHSNRKWNDRELIDETREEWNSFKDIWENEKYNFERISVFVGEDETKINFGWYSTQNSTPKIRIGKNKDMSDAITYRGTTEIQIERIDYGGSFYYNEDNVLLNGKRYFTHRVTVENIERNTTYYYQRYIYGEWEDAVQYDTYDDKNFKFIFMGDAQIGGSHGRYRSYPQFQYRTTDDEGNRNDVFNWNRVVNSAFKFSKTPSVLLSAGDQADDSRSFNDDRKYLYKKMTNIESQYSGFLYPELLKHIVTATSVGNHETTSNGFGRRFNTPNSLKNCTLTNNYDGWYTGYNYFFKYNNVLVMVLETNASTEDDYRRTVRSAISKYPDTDWRIALFHHDIFGNGSTHSQSDARDRRGAVFNILSKFNFDLVINGHDHVYTTTKFVSYVKKSNDYNSPDNYQVDPIERNVVNKNPKGTFYVTANCSSGAKYLDFLKDPNVDYVYSFNQTYTQTFGILDFTQANGKVRLEITTYDAETYDVIDGSYIIEKDIGSN</sequence>
<dbReference type="Gene3D" id="3.90.1220.10">
    <property type="entry name" value="Cellulose docking domain, dockering"/>
    <property type="match status" value="2"/>
</dbReference>
<evidence type="ECO:0000256" key="4">
    <source>
        <dbReference type="RuleBase" id="RU361203"/>
    </source>
</evidence>
<name>A0A1Y1VCW2_9FUNG</name>
<keyword evidence="3 4" id="KW-0378">Hydrolase</keyword>
<reference evidence="6 7" key="1">
    <citation type="submission" date="2016-08" db="EMBL/GenBank/DDBJ databases">
        <title>Genomes of anaerobic fungi encode conserved fungal cellulosomes for biomass hydrolysis.</title>
        <authorList>
            <consortium name="DOE Joint Genome Institute"/>
            <person name="Haitjema C.H."/>
            <person name="Gilmore S.P."/>
            <person name="Henske J.K."/>
            <person name="Solomon K.V."/>
            <person name="De Groot R."/>
            <person name="Kuo A."/>
            <person name="Mondo S.J."/>
            <person name="Salamov A.A."/>
            <person name="Labutti K."/>
            <person name="Zhao Z."/>
            <person name="Chiniquy J."/>
            <person name="Barry K."/>
            <person name="Brewer H.M."/>
            <person name="Purvine S.O."/>
            <person name="Wright A.T."/>
            <person name="Boxma B."/>
            <person name="Van Alen T."/>
            <person name="Hackstein J.H."/>
            <person name="Baker S.E."/>
            <person name="Grigoriev I.V."/>
            <person name="O'Malley M.A."/>
        </authorList>
    </citation>
    <scope>NUCLEOTIDE SEQUENCE [LARGE SCALE GENOMIC DNA]</scope>
    <source>
        <strain evidence="7">finn</strain>
    </source>
</reference>
<dbReference type="InterPro" id="IPR008963">
    <property type="entry name" value="Purple_acid_Pase-like_N"/>
</dbReference>
<dbReference type="AlphaFoldDB" id="A0A1Y1VCW2"/>
<evidence type="ECO:0000256" key="2">
    <source>
        <dbReference type="ARBA" id="ARBA00022737"/>
    </source>
</evidence>
<dbReference type="PROSITE" id="PS51763">
    <property type="entry name" value="CBM10"/>
    <property type="match status" value="2"/>
</dbReference>
<feature type="domain" description="CBM10" evidence="5">
    <location>
        <begin position="22"/>
        <end position="61"/>
    </location>
</feature>
<dbReference type="GO" id="GO:0003993">
    <property type="term" value="F:acid phosphatase activity"/>
    <property type="evidence" value="ECO:0007669"/>
    <property type="project" value="UniProtKB-EC"/>
</dbReference>
<dbReference type="Pfam" id="PF00149">
    <property type="entry name" value="Metallophos"/>
    <property type="match status" value="1"/>
</dbReference>
<dbReference type="InterPro" id="IPR009034">
    <property type="entry name" value="Dockerin_dom_fun_sf"/>
</dbReference>
<dbReference type="Gene3D" id="3.60.21.10">
    <property type="match status" value="1"/>
</dbReference>
<protein>
    <recommendedName>
        <fullName evidence="4">Purple acid phosphatase</fullName>
        <ecNumber evidence="4">3.1.3.2</ecNumber>
    </recommendedName>
</protein>
<keyword evidence="2" id="KW-0677">Repeat</keyword>
<feature type="non-terminal residue" evidence="6">
    <location>
        <position position="596"/>
    </location>
</feature>
<comment type="caution">
    <text evidence="6">The sequence shown here is derived from an EMBL/GenBank/DDBJ whole genome shotgun (WGS) entry which is preliminary data.</text>
</comment>